<proteinExistence type="predicted"/>
<evidence type="ECO:0000259" key="2">
    <source>
        <dbReference type="Pfam" id="PF07811"/>
    </source>
</evidence>
<comment type="caution">
    <text evidence="3">The sequence shown here is derived from an EMBL/GenBank/DDBJ whole genome shotgun (WGS) entry which is preliminary data.</text>
</comment>
<dbReference type="EMBL" id="PGTO01000012">
    <property type="protein sequence ID" value="RAU21141.1"/>
    <property type="molecule type" value="Genomic_DNA"/>
</dbReference>
<dbReference type="AlphaFoldDB" id="A0A364NVM9"/>
<evidence type="ECO:0000313" key="3">
    <source>
        <dbReference type="EMBL" id="RAU21141.1"/>
    </source>
</evidence>
<dbReference type="Pfam" id="PF07811">
    <property type="entry name" value="TadE"/>
    <property type="match status" value="1"/>
</dbReference>
<accession>A0A364NVM9</accession>
<name>A0A364NVM9_9PROT</name>
<keyword evidence="1" id="KW-0812">Transmembrane</keyword>
<feature type="domain" description="TadE-like" evidence="2">
    <location>
        <begin position="14"/>
        <end position="55"/>
    </location>
</feature>
<dbReference type="InterPro" id="IPR012495">
    <property type="entry name" value="TadE-like_dom"/>
</dbReference>
<dbReference type="OrthoDB" id="7189296at2"/>
<sequence>MMRRLSSLGRHTDGLAAIEFAVVMPMMLIALLGTVEISNLVNSYSKTVSASQTVADLTSQSQSLTTTDLNSIVIAAQRVLDPLISDATTLGIDVVSIGFDAGNHPVQLWHYAWGMTQATALSGAQGLGVAGESVVMVTLSYKCVPLIHDIVPQKVFKEVSYSRPRLVRKIAYNGVTG</sequence>
<gene>
    <name evidence="3" type="ORF">CU669_14400</name>
</gene>
<dbReference type="Proteomes" id="UP000251075">
    <property type="component" value="Unassembled WGS sequence"/>
</dbReference>
<reference evidence="3 4" key="1">
    <citation type="submission" date="2017-11" db="EMBL/GenBank/DDBJ databases">
        <title>Draft genome sequence of magnetotactic bacterium Magnetospirillum kuznetsovii LBB-42.</title>
        <authorList>
            <person name="Grouzdev D.S."/>
            <person name="Rysina M.S."/>
            <person name="Baslerov R.V."/>
            <person name="Koziaeva V."/>
        </authorList>
    </citation>
    <scope>NUCLEOTIDE SEQUENCE [LARGE SCALE GENOMIC DNA]</scope>
    <source>
        <strain evidence="3 4">LBB-42</strain>
    </source>
</reference>
<evidence type="ECO:0000313" key="4">
    <source>
        <dbReference type="Proteomes" id="UP000251075"/>
    </source>
</evidence>
<keyword evidence="4" id="KW-1185">Reference proteome</keyword>
<keyword evidence="1" id="KW-1133">Transmembrane helix</keyword>
<evidence type="ECO:0000256" key="1">
    <source>
        <dbReference type="SAM" id="Phobius"/>
    </source>
</evidence>
<protein>
    <submittedName>
        <fullName evidence="3">Pilus assembly protein</fullName>
    </submittedName>
</protein>
<keyword evidence="1" id="KW-0472">Membrane</keyword>
<feature type="transmembrane region" description="Helical" evidence="1">
    <location>
        <begin position="12"/>
        <end position="35"/>
    </location>
</feature>
<dbReference type="RefSeq" id="WP_112145918.1">
    <property type="nucleotide sequence ID" value="NZ_PGTO01000012.1"/>
</dbReference>
<organism evidence="3 4">
    <name type="scientific">Paramagnetospirillum kuznetsovii</name>
    <dbReference type="NCBI Taxonomy" id="2053833"/>
    <lineage>
        <taxon>Bacteria</taxon>
        <taxon>Pseudomonadati</taxon>
        <taxon>Pseudomonadota</taxon>
        <taxon>Alphaproteobacteria</taxon>
        <taxon>Rhodospirillales</taxon>
        <taxon>Magnetospirillaceae</taxon>
        <taxon>Paramagnetospirillum</taxon>
    </lineage>
</organism>